<accession>M8A0I4</accession>
<evidence type="ECO:0000313" key="2">
    <source>
        <dbReference type="EMBL" id="EMS68923.1"/>
    </source>
</evidence>
<feature type="compositionally biased region" description="Low complexity" evidence="1">
    <location>
        <begin position="37"/>
        <end position="46"/>
    </location>
</feature>
<dbReference type="STRING" id="4572.M8A0I4"/>
<organism evidence="2">
    <name type="scientific">Triticum urartu</name>
    <name type="common">Red wild einkorn</name>
    <name type="synonym">Crithodium urartu</name>
    <dbReference type="NCBI Taxonomy" id="4572"/>
    <lineage>
        <taxon>Eukaryota</taxon>
        <taxon>Viridiplantae</taxon>
        <taxon>Streptophyta</taxon>
        <taxon>Embryophyta</taxon>
        <taxon>Tracheophyta</taxon>
        <taxon>Spermatophyta</taxon>
        <taxon>Magnoliopsida</taxon>
        <taxon>Liliopsida</taxon>
        <taxon>Poales</taxon>
        <taxon>Poaceae</taxon>
        <taxon>BOP clade</taxon>
        <taxon>Pooideae</taxon>
        <taxon>Triticodae</taxon>
        <taxon>Triticeae</taxon>
        <taxon>Triticinae</taxon>
        <taxon>Triticum</taxon>
    </lineage>
</organism>
<name>M8A0I4_TRIUA</name>
<protein>
    <submittedName>
        <fullName evidence="2">Uncharacterized protein</fullName>
    </submittedName>
</protein>
<feature type="region of interest" description="Disordered" evidence="1">
    <location>
        <begin position="18"/>
        <end position="46"/>
    </location>
</feature>
<dbReference type="AlphaFoldDB" id="M8A0I4"/>
<proteinExistence type="predicted"/>
<evidence type="ECO:0000256" key="1">
    <source>
        <dbReference type="SAM" id="MobiDB-lite"/>
    </source>
</evidence>
<reference evidence="2" key="1">
    <citation type="journal article" date="2013" name="Nature">
        <title>Draft genome of the wheat A-genome progenitor Triticum urartu.</title>
        <authorList>
            <person name="Ling H.Q."/>
            <person name="Zhao S."/>
            <person name="Liu D."/>
            <person name="Wang J."/>
            <person name="Sun H."/>
            <person name="Zhang C."/>
            <person name="Fan H."/>
            <person name="Li D."/>
            <person name="Dong L."/>
            <person name="Tao Y."/>
            <person name="Gao C."/>
            <person name="Wu H."/>
            <person name="Li Y."/>
            <person name="Cui Y."/>
            <person name="Guo X."/>
            <person name="Zheng S."/>
            <person name="Wang B."/>
            <person name="Yu K."/>
            <person name="Liang Q."/>
            <person name="Yang W."/>
            <person name="Lou X."/>
            <person name="Chen J."/>
            <person name="Feng M."/>
            <person name="Jian J."/>
            <person name="Zhang X."/>
            <person name="Luo G."/>
            <person name="Jiang Y."/>
            <person name="Liu J."/>
            <person name="Wang Z."/>
            <person name="Sha Y."/>
            <person name="Zhang B."/>
            <person name="Wu H."/>
            <person name="Tang D."/>
            <person name="Shen Q."/>
            <person name="Xue P."/>
            <person name="Zou S."/>
            <person name="Wang X."/>
            <person name="Liu X."/>
            <person name="Wang F."/>
            <person name="Yang Y."/>
            <person name="An X."/>
            <person name="Dong Z."/>
            <person name="Zhang K."/>
            <person name="Zhang X."/>
            <person name="Luo M.C."/>
            <person name="Dvorak J."/>
            <person name="Tong Y."/>
            <person name="Wang J."/>
            <person name="Yang H."/>
            <person name="Li Z."/>
            <person name="Wang D."/>
            <person name="Zhang A."/>
            <person name="Wang J."/>
        </authorList>
    </citation>
    <scope>NUCLEOTIDE SEQUENCE</scope>
</reference>
<gene>
    <name evidence="2" type="ORF">TRIUR3_04067</name>
</gene>
<dbReference type="EMBL" id="KD000149">
    <property type="protein sequence ID" value="EMS68923.1"/>
    <property type="molecule type" value="Genomic_DNA"/>
</dbReference>
<feature type="compositionally biased region" description="Polar residues" evidence="1">
    <location>
        <begin position="19"/>
        <end position="31"/>
    </location>
</feature>
<sequence length="276" mass="31605">MSAFAVKGSLRGPCFSAAGLSSGQNPRSSSFFDHPAPRSSAAPLPSMVWSTGSDPRHGKLKAKATEWMQPNDDYRYDAQPSQRPTDFICQPGPAMHIDLLNRERLRYPMRDKRGKVARTKWWKSSGRQLRLSRRGSLRRALGRKEVALEEFGVSRGSNREVKDTWCWKDNVQKAIKEKKDCLRHTHLDRSANNIEKYKVAKKVANTTRNEEEVSLHGQMIPQKDTFRYVGSMLQKDGEPMKMVLFLLMPEMKYYMVLKGLKRTLKKEDFSGGIIKI</sequence>